<dbReference type="RefSeq" id="WP_072596886.1">
    <property type="nucleotide sequence ID" value="NZ_CP018221.1"/>
</dbReference>
<keyword evidence="4" id="KW-1185">Reference proteome</keyword>
<dbReference type="KEGG" id="sphj:BSL82_08475"/>
<proteinExistence type="inferred from homology"/>
<evidence type="ECO:0000256" key="1">
    <source>
        <dbReference type="ARBA" id="ARBA00005254"/>
    </source>
</evidence>
<dbReference type="Proteomes" id="UP000182063">
    <property type="component" value="Chromosome"/>
</dbReference>
<dbReference type="AlphaFoldDB" id="A0A1L3ZUN0"/>
<protein>
    <submittedName>
        <fullName evidence="3">Enoyl-CoA hydratase</fullName>
    </submittedName>
</protein>
<dbReference type="PANTHER" id="PTHR43802">
    <property type="entry name" value="ENOYL-COA HYDRATASE"/>
    <property type="match status" value="1"/>
</dbReference>
<dbReference type="EMBL" id="CP018221">
    <property type="protein sequence ID" value="API59341.1"/>
    <property type="molecule type" value="Genomic_DNA"/>
</dbReference>
<dbReference type="InterPro" id="IPR014748">
    <property type="entry name" value="Enoyl-CoA_hydra_C"/>
</dbReference>
<dbReference type="InterPro" id="IPR029045">
    <property type="entry name" value="ClpP/crotonase-like_dom_sf"/>
</dbReference>
<dbReference type="InterPro" id="IPR018376">
    <property type="entry name" value="Enoyl-CoA_hyd/isom_CS"/>
</dbReference>
<evidence type="ECO:0000313" key="3">
    <source>
        <dbReference type="EMBL" id="API59341.1"/>
    </source>
</evidence>
<gene>
    <name evidence="3" type="ORF">BSL82_08475</name>
</gene>
<dbReference type="SUPFAM" id="SSF52096">
    <property type="entry name" value="ClpP/crotonase"/>
    <property type="match status" value="1"/>
</dbReference>
<comment type="similarity">
    <text evidence="1 2">Belongs to the enoyl-CoA hydratase/isomerase family.</text>
</comment>
<dbReference type="Gene3D" id="1.10.12.10">
    <property type="entry name" value="Lyase 2-enoyl-coa Hydratase, Chain A, domain 2"/>
    <property type="match status" value="1"/>
</dbReference>
<dbReference type="PANTHER" id="PTHR43802:SF1">
    <property type="entry name" value="IP11341P-RELATED"/>
    <property type="match status" value="1"/>
</dbReference>
<dbReference type="GO" id="GO:0003824">
    <property type="term" value="F:catalytic activity"/>
    <property type="evidence" value="ECO:0007669"/>
    <property type="project" value="InterPro"/>
</dbReference>
<evidence type="ECO:0000313" key="4">
    <source>
        <dbReference type="Proteomes" id="UP000182063"/>
    </source>
</evidence>
<accession>A0A1L3ZUN0</accession>
<dbReference type="PROSITE" id="PS00166">
    <property type="entry name" value="ENOYL_COA_HYDRATASE"/>
    <property type="match status" value="1"/>
</dbReference>
<dbReference type="Gene3D" id="3.90.226.10">
    <property type="entry name" value="2-enoyl-CoA Hydratase, Chain A, domain 1"/>
    <property type="match status" value="1"/>
</dbReference>
<evidence type="ECO:0000256" key="2">
    <source>
        <dbReference type="RuleBase" id="RU003707"/>
    </source>
</evidence>
<dbReference type="OrthoDB" id="7225138at2"/>
<dbReference type="Pfam" id="PF00378">
    <property type="entry name" value="ECH_1"/>
    <property type="match status" value="1"/>
</dbReference>
<dbReference type="InterPro" id="IPR001753">
    <property type="entry name" value="Enoyl-CoA_hydra/iso"/>
</dbReference>
<dbReference type="CDD" id="cd06558">
    <property type="entry name" value="crotonase-like"/>
    <property type="match status" value="1"/>
</dbReference>
<name>A0A1L3ZUN0_9SPHN</name>
<dbReference type="NCBIfam" id="NF006100">
    <property type="entry name" value="PRK08252.1"/>
    <property type="match status" value="1"/>
</dbReference>
<reference evidence="4" key="1">
    <citation type="submission" date="2016-11" db="EMBL/GenBank/DDBJ databases">
        <title>Complete Genome Sequence of alachlor-degrading Sphingomonas sp. strain JJ-A5.</title>
        <authorList>
            <person name="Lee H."/>
            <person name="Ka J.-O."/>
        </authorList>
    </citation>
    <scope>NUCLEOTIDE SEQUENCE [LARGE SCALE GENOMIC DNA]</scope>
    <source>
        <strain evidence="4">JJ-A5</strain>
    </source>
</reference>
<organism evidence="3 4">
    <name type="scientific">Tardibacter chloracetimidivorans</name>
    <dbReference type="NCBI Taxonomy" id="1921510"/>
    <lineage>
        <taxon>Bacteria</taxon>
        <taxon>Pseudomonadati</taxon>
        <taxon>Pseudomonadota</taxon>
        <taxon>Alphaproteobacteria</taxon>
        <taxon>Sphingomonadales</taxon>
        <taxon>Sphingomonadaceae</taxon>
        <taxon>Tardibacter</taxon>
    </lineage>
</organism>
<sequence>MADFPATVDLQIADHVAVVTINRPDARNAVDASVANGLAAALDEVESRPDVSVGILTGAGGNFCAGMDLKAFVRGEVVRLPDRGFAGVTQFVSRKPWIAALEGYALAGGFEIALWADLIVATVDTKVGLPEVKRGLVANAGGLVRLPRQMPSRIAAELVLTGDIVPASQLQPFGIVNRLVAAGQALEEARQIALKIASNGPLAVAASKRVLQESIDWPRAEMFERQNEITLPVFASADAKEGASAFAEKRAPVWRGE</sequence>
<dbReference type="STRING" id="1921510.BSL82_08475"/>